<dbReference type="CDD" id="cd00338">
    <property type="entry name" value="Ser_Recombinase"/>
    <property type="match status" value="1"/>
</dbReference>
<dbReference type="Pfam" id="PF07508">
    <property type="entry name" value="Recombinase"/>
    <property type="match status" value="1"/>
</dbReference>
<dbReference type="SMART" id="SM00857">
    <property type="entry name" value="Resolvase"/>
    <property type="match status" value="1"/>
</dbReference>
<proteinExistence type="predicted"/>
<evidence type="ECO:0000313" key="5">
    <source>
        <dbReference type="Proteomes" id="UP000294546"/>
    </source>
</evidence>
<dbReference type="PROSITE" id="PS51736">
    <property type="entry name" value="RECOMBINASES_3"/>
    <property type="match status" value="1"/>
</dbReference>
<reference evidence="4 5" key="1">
    <citation type="submission" date="2019-03" db="EMBL/GenBank/DDBJ databases">
        <title>Genomic Encyclopedia of Archaeal and Bacterial Type Strains, Phase II (KMG-II): from individual species to whole genera.</title>
        <authorList>
            <person name="Goeker M."/>
        </authorList>
    </citation>
    <scope>NUCLEOTIDE SEQUENCE [LARGE SCALE GENOMIC DNA]</scope>
    <source>
        <strain evidence="4 5">DSM 27697</strain>
    </source>
</reference>
<keyword evidence="2" id="KW-0233">DNA recombination</keyword>
<comment type="caution">
    <text evidence="4">The sequence shown here is derived from an EMBL/GenBank/DDBJ whole genome shotgun (WGS) entry which is preliminary data.</text>
</comment>
<dbReference type="InterPro" id="IPR036162">
    <property type="entry name" value="Resolvase-like_N_sf"/>
</dbReference>
<evidence type="ECO:0000259" key="3">
    <source>
        <dbReference type="PROSITE" id="PS51736"/>
    </source>
</evidence>
<gene>
    <name evidence="4" type="ORF">CLV83_2803</name>
</gene>
<dbReference type="InterPro" id="IPR006119">
    <property type="entry name" value="Resolv_N"/>
</dbReference>
<dbReference type="SUPFAM" id="SSF53041">
    <property type="entry name" value="Resolvase-like"/>
    <property type="match status" value="1"/>
</dbReference>
<dbReference type="OrthoDB" id="2290206at2"/>
<dbReference type="InterPro" id="IPR050639">
    <property type="entry name" value="SSR_resolvase"/>
</dbReference>
<dbReference type="GO" id="GO:0003677">
    <property type="term" value="F:DNA binding"/>
    <property type="evidence" value="ECO:0007669"/>
    <property type="project" value="UniProtKB-KW"/>
</dbReference>
<dbReference type="PANTHER" id="PTHR30461:SF2">
    <property type="entry name" value="SERINE RECOMBINASE PINE-RELATED"/>
    <property type="match status" value="1"/>
</dbReference>
<evidence type="ECO:0000313" key="4">
    <source>
        <dbReference type="EMBL" id="TCK05864.1"/>
    </source>
</evidence>
<organism evidence="4 5">
    <name type="scientific">Marinobacterium mangrovicola</name>
    <dbReference type="NCBI Taxonomy" id="1476959"/>
    <lineage>
        <taxon>Bacteria</taxon>
        <taxon>Pseudomonadati</taxon>
        <taxon>Pseudomonadota</taxon>
        <taxon>Gammaproteobacteria</taxon>
        <taxon>Oceanospirillales</taxon>
        <taxon>Oceanospirillaceae</taxon>
        <taxon>Marinobacterium</taxon>
    </lineage>
</organism>
<accession>A0A4R1GCT4</accession>
<dbReference type="InterPro" id="IPR011109">
    <property type="entry name" value="DNA_bind_recombinase_dom"/>
</dbReference>
<dbReference type="Gene3D" id="3.40.50.1390">
    <property type="entry name" value="Resolvase, N-terminal catalytic domain"/>
    <property type="match status" value="1"/>
</dbReference>
<evidence type="ECO:0000256" key="2">
    <source>
        <dbReference type="ARBA" id="ARBA00023172"/>
    </source>
</evidence>
<dbReference type="PANTHER" id="PTHR30461">
    <property type="entry name" value="DNA-INVERTASE FROM LAMBDOID PROPHAGE"/>
    <property type="match status" value="1"/>
</dbReference>
<sequence length="225" mass="24276">MKLIAYYRVSTSKQGKSGLGLEAQRRDVEAYAAGSGATVIAEFTEIESGGKSDRAELQAAIERCQLVGGRLVIAKLDRLSRSVGFIAQLQDSGVRFVACDMPEANETMVQLMSVMAQAERKAISVRTRAALQAAKARGVQLGNPNLAAAREARTGDVTAKARKARKVKANRHADLVMREIQSAQGEGLSSLGQIAGWLNEQQIGTPRGCEWTRAAVARVLKRKRP</sequence>
<dbReference type="GO" id="GO:0000150">
    <property type="term" value="F:DNA strand exchange activity"/>
    <property type="evidence" value="ECO:0007669"/>
    <property type="project" value="InterPro"/>
</dbReference>
<dbReference type="AlphaFoldDB" id="A0A4R1GCT4"/>
<dbReference type="Proteomes" id="UP000294546">
    <property type="component" value="Unassembled WGS sequence"/>
</dbReference>
<feature type="domain" description="Resolvase/invertase-type recombinase catalytic" evidence="3">
    <location>
        <begin position="2"/>
        <end position="138"/>
    </location>
</feature>
<evidence type="ECO:0000256" key="1">
    <source>
        <dbReference type="ARBA" id="ARBA00023125"/>
    </source>
</evidence>
<keyword evidence="5" id="KW-1185">Reference proteome</keyword>
<dbReference type="RefSeq" id="WP_132293427.1">
    <property type="nucleotide sequence ID" value="NZ_SMFU01000009.1"/>
</dbReference>
<keyword evidence="1" id="KW-0238">DNA-binding</keyword>
<dbReference type="EMBL" id="SMFU01000009">
    <property type="protein sequence ID" value="TCK05864.1"/>
    <property type="molecule type" value="Genomic_DNA"/>
</dbReference>
<name>A0A4R1GCT4_9GAMM</name>
<protein>
    <submittedName>
        <fullName evidence="4">Recombinase</fullName>
    </submittedName>
</protein>
<dbReference type="Pfam" id="PF00239">
    <property type="entry name" value="Resolvase"/>
    <property type="match status" value="1"/>
</dbReference>